<protein>
    <submittedName>
        <fullName evidence="1 2">Uncharacterized protein</fullName>
    </submittedName>
</protein>
<name>B7QEN4_IXOSC</name>
<accession>B7QEN4</accession>
<gene>
    <name evidence="1" type="ORF">IscW_ISCW013452</name>
</gene>
<keyword evidence="3" id="KW-1185">Reference proteome</keyword>
<dbReference type="SUPFAM" id="SSF53098">
    <property type="entry name" value="Ribonuclease H-like"/>
    <property type="match status" value="1"/>
</dbReference>
<dbReference type="Gene3D" id="3.30.420.10">
    <property type="entry name" value="Ribonuclease H-like superfamily/Ribonuclease H"/>
    <property type="match status" value="1"/>
</dbReference>
<dbReference type="Proteomes" id="UP000001555">
    <property type="component" value="Unassembled WGS sequence"/>
</dbReference>
<dbReference type="AlphaFoldDB" id="B7QEN4"/>
<evidence type="ECO:0000313" key="3">
    <source>
        <dbReference type="Proteomes" id="UP000001555"/>
    </source>
</evidence>
<dbReference type="EMBL" id="DS921841">
    <property type="protein sequence ID" value="EEC17306.1"/>
    <property type="molecule type" value="Genomic_DNA"/>
</dbReference>
<dbReference type="InterPro" id="IPR036397">
    <property type="entry name" value="RNaseH_sf"/>
</dbReference>
<reference evidence="2" key="2">
    <citation type="submission" date="2020-05" db="UniProtKB">
        <authorList>
            <consortium name="EnsemblMetazoa"/>
        </authorList>
    </citation>
    <scope>IDENTIFICATION</scope>
    <source>
        <strain evidence="2">wikel</strain>
    </source>
</reference>
<dbReference type="VEuPathDB" id="VectorBase:ISCI013452"/>
<sequence length="94" mass="10459">MDSWGSDHLPIITGKPPKAPLKTCHLVDWKEYRGQLDKLVHSGAPLAPENIAEALKKATKMVQLGHQFRFQWLPSDCGIKGNVIADQMANFAHN</sequence>
<dbReference type="VEuPathDB" id="VectorBase:ISCW013452"/>
<dbReference type="InterPro" id="IPR012337">
    <property type="entry name" value="RNaseH-like_sf"/>
</dbReference>
<dbReference type="PaxDb" id="6945-B7QEN4"/>
<dbReference type="EMBL" id="ABJB011132326">
    <property type="status" value="NOT_ANNOTATED_CDS"/>
    <property type="molecule type" value="Genomic_DNA"/>
</dbReference>
<dbReference type="EMBL" id="ABJB010098168">
    <property type="status" value="NOT_ANNOTATED_CDS"/>
    <property type="molecule type" value="Genomic_DNA"/>
</dbReference>
<proteinExistence type="predicted"/>
<organism>
    <name type="scientific">Ixodes scapularis</name>
    <name type="common">Black-legged tick</name>
    <name type="synonym">Deer tick</name>
    <dbReference type="NCBI Taxonomy" id="6945"/>
    <lineage>
        <taxon>Eukaryota</taxon>
        <taxon>Metazoa</taxon>
        <taxon>Ecdysozoa</taxon>
        <taxon>Arthropoda</taxon>
        <taxon>Chelicerata</taxon>
        <taxon>Arachnida</taxon>
        <taxon>Acari</taxon>
        <taxon>Parasitiformes</taxon>
        <taxon>Ixodida</taxon>
        <taxon>Ixodoidea</taxon>
        <taxon>Ixodidae</taxon>
        <taxon>Ixodinae</taxon>
        <taxon>Ixodes</taxon>
    </lineage>
</organism>
<evidence type="ECO:0000313" key="1">
    <source>
        <dbReference type="EMBL" id="EEC17306.1"/>
    </source>
</evidence>
<reference evidence="1 3" key="1">
    <citation type="submission" date="2008-03" db="EMBL/GenBank/DDBJ databases">
        <title>Annotation of Ixodes scapularis.</title>
        <authorList>
            <consortium name="Ixodes scapularis Genome Project Consortium"/>
            <person name="Caler E."/>
            <person name="Hannick L.I."/>
            <person name="Bidwell S."/>
            <person name="Joardar V."/>
            <person name="Thiagarajan M."/>
            <person name="Amedeo P."/>
            <person name="Galinsky K.J."/>
            <person name="Schobel S."/>
            <person name="Inman J."/>
            <person name="Hostetler J."/>
            <person name="Miller J."/>
            <person name="Hammond M."/>
            <person name="Megy K."/>
            <person name="Lawson D."/>
            <person name="Kodira C."/>
            <person name="Sutton G."/>
            <person name="Meyer J."/>
            <person name="Hill C.A."/>
            <person name="Birren B."/>
            <person name="Nene V."/>
            <person name="Collins F."/>
            <person name="Alarcon-Chaidez F."/>
            <person name="Wikel S."/>
            <person name="Strausberg R."/>
        </authorList>
    </citation>
    <scope>NUCLEOTIDE SEQUENCE [LARGE SCALE GENOMIC DNA]</scope>
    <source>
        <strain evidence="3">Wikel</strain>
        <strain evidence="1">Wikel colony</strain>
    </source>
</reference>
<evidence type="ECO:0000313" key="2">
    <source>
        <dbReference type="EnsemblMetazoa" id="ISCW013452-PA"/>
    </source>
</evidence>
<dbReference type="InParanoid" id="B7QEN4"/>
<dbReference type="EnsemblMetazoa" id="ISCW013452-RA">
    <property type="protein sequence ID" value="ISCW013452-PA"/>
    <property type="gene ID" value="ISCW013452"/>
</dbReference>
<dbReference type="HOGENOM" id="CLU_2388660_0_0_1"/>
<dbReference type="GO" id="GO:0003676">
    <property type="term" value="F:nucleic acid binding"/>
    <property type="evidence" value="ECO:0007669"/>
    <property type="project" value="InterPro"/>
</dbReference>